<reference evidence="1 2" key="1">
    <citation type="submission" date="2017-09" db="EMBL/GenBank/DDBJ databases">
        <authorList>
            <person name="Varghese N."/>
            <person name="Submissions S."/>
        </authorList>
    </citation>
    <scope>NUCLEOTIDE SEQUENCE [LARGE SCALE GENOMIC DNA]</scope>
    <source>
        <strain evidence="1 2">OK806</strain>
    </source>
</reference>
<dbReference type="EMBL" id="OCSU01000002">
    <property type="protein sequence ID" value="SOE82078.1"/>
    <property type="molecule type" value="Genomic_DNA"/>
</dbReference>
<evidence type="ECO:0000313" key="2">
    <source>
        <dbReference type="Proteomes" id="UP000219522"/>
    </source>
</evidence>
<evidence type="ECO:0000313" key="1">
    <source>
        <dbReference type="EMBL" id="SOE82078.1"/>
    </source>
</evidence>
<comment type="caution">
    <text evidence="1">The sequence shown here is derived from an EMBL/GenBank/DDBJ whole genome shotgun (WGS) entry which is preliminary data.</text>
</comment>
<gene>
    <name evidence="1" type="ORF">SAMN05446927_5386</name>
</gene>
<dbReference type="Pfam" id="PF10765">
    <property type="entry name" value="Phage_P22_NinX"/>
    <property type="match status" value="1"/>
</dbReference>
<organism evidence="1 2">
    <name type="scientific">Caballeronia arationis</name>
    <dbReference type="NCBI Taxonomy" id="1777142"/>
    <lineage>
        <taxon>Bacteria</taxon>
        <taxon>Pseudomonadati</taxon>
        <taxon>Pseudomonadota</taxon>
        <taxon>Betaproteobacteria</taxon>
        <taxon>Burkholderiales</taxon>
        <taxon>Burkholderiaceae</taxon>
        <taxon>Caballeronia</taxon>
    </lineage>
</organism>
<dbReference type="InterPro" id="IPR019701">
    <property type="entry name" value="Phage_P22_NinX"/>
</dbReference>
<sequence length="95" mass="10532">MEVKELRSGLLDYWVARAEGIMLLEGQEYSPSTDWSVGGPIIDKHEIGISPLRGTWFAAGVEASYELQEGDTALIAAMRFRVAKTYGRDVPDVEN</sequence>
<dbReference type="Proteomes" id="UP000219522">
    <property type="component" value="Unassembled WGS sequence"/>
</dbReference>
<dbReference type="AlphaFoldDB" id="A0A7Z7N5C7"/>
<accession>A0A7Z7N5C7</accession>
<dbReference type="RefSeq" id="WP_097190390.1">
    <property type="nucleotide sequence ID" value="NZ_OCSU01000002.1"/>
</dbReference>
<protein>
    <recommendedName>
        <fullName evidence="3">DUF2591 domain-containing protein</fullName>
    </recommendedName>
</protein>
<name>A0A7Z7N5C7_9BURK</name>
<proteinExistence type="predicted"/>
<evidence type="ECO:0008006" key="3">
    <source>
        <dbReference type="Google" id="ProtNLM"/>
    </source>
</evidence>
<keyword evidence="2" id="KW-1185">Reference proteome</keyword>